<gene>
    <name evidence="2" type="ORF">T11_6485</name>
</gene>
<keyword evidence="1" id="KW-0472">Membrane</keyword>
<name>A0A0V1GU41_9BILA</name>
<organism evidence="2 3">
    <name type="scientific">Trichinella zimbabwensis</name>
    <dbReference type="NCBI Taxonomy" id="268475"/>
    <lineage>
        <taxon>Eukaryota</taxon>
        <taxon>Metazoa</taxon>
        <taxon>Ecdysozoa</taxon>
        <taxon>Nematoda</taxon>
        <taxon>Enoplea</taxon>
        <taxon>Dorylaimia</taxon>
        <taxon>Trichinellida</taxon>
        <taxon>Trichinellidae</taxon>
        <taxon>Trichinella</taxon>
    </lineage>
</organism>
<keyword evidence="1" id="KW-0812">Transmembrane</keyword>
<keyword evidence="1" id="KW-1133">Transmembrane helix</keyword>
<accession>A0A0V1GU41</accession>
<dbReference type="AlphaFoldDB" id="A0A0V1GU41"/>
<proteinExistence type="predicted"/>
<protein>
    <recommendedName>
        <fullName evidence="4">Transmembrane protein</fullName>
    </recommendedName>
</protein>
<comment type="caution">
    <text evidence="2">The sequence shown here is derived from an EMBL/GenBank/DDBJ whole genome shotgun (WGS) entry which is preliminary data.</text>
</comment>
<evidence type="ECO:0000256" key="1">
    <source>
        <dbReference type="SAM" id="Phobius"/>
    </source>
</evidence>
<reference evidence="2 3" key="1">
    <citation type="submission" date="2015-01" db="EMBL/GenBank/DDBJ databases">
        <title>Evolution of Trichinella species and genotypes.</title>
        <authorList>
            <person name="Korhonen P.K."/>
            <person name="Edoardo P."/>
            <person name="Giuseppe L.R."/>
            <person name="Gasser R.B."/>
        </authorList>
    </citation>
    <scope>NUCLEOTIDE SEQUENCE [LARGE SCALE GENOMIC DNA]</scope>
    <source>
        <strain evidence="2">ISS1029</strain>
    </source>
</reference>
<evidence type="ECO:0000313" key="3">
    <source>
        <dbReference type="Proteomes" id="UP000055024"/>
    </source>
</evidence>
<feature type="transmembrane region" description="Helical" evidence="1">
    <location>
        <begin position="6"/>
        <end position="26"/>
    </location>
</feature>
<feature type="transmembrane region" description="Helical" evidence="1">
    <location>
        <begin position="38"/>
        <end position="61"/>
    </location>
</feature>
<dbReference type="Proteomes" id="UP000055024">
    <property type="component" value="Unassembled WGS sequence"/>
</dbReference>
<keyword evidence="3" id="KW-1185">Reference proteome</keyword>
<dbReference type="EMBL" id="JYDP01000282">
    <property type="protein sequence ID" value="KRZ01523.1"/>
    <property type="molecule type" value="Genomic_DNA"/>
</dbReference>
<evidence type="ECO:0008006" key="4">
    <source>
        <dbReference type="Google" id="ProtNLM"/>
    </source>
</evidence>
<feature type="non-terminal residue" evidence="2">
    <location>
        <position position="66"/>
    </location>
</feature>
<sequence length="66" mass="7447">MRLIGGGIILDIFDTLIAFLNFCEVFRVCWIGDVMCEGLVGIGVLIVGMFGKEILVEFLVWMDLEY</sequence>
<evidence type="ECO:0000313" key="2">
    <source>
        <dbReference type="EMBL" id="KRZ01523.1"/>
    </source>
</evidence>